<dbReference type="InterPro" id="IPR002563">
    <property type="entry name" value="Flavin_Rdtase-like_dom"/>
</dbReference>
<evidence type="ECO:0000256" key="4">
    <source>
        <dbReference type="ARBA" id="ARBA00038054"/>
    </source>
</evidence>
<dbReference type="PANTHER" id="PTHR33798:SF5">
    <property type="entry name" value="FLAVIN REDUCTASE LIKE DOMAIN-CONTAINING PROTEIN"/>
    <property type="match status" value="1"/>
</dbReference>
<comment type="similarity">
    <text evidence="4">Belongs to the flavoredoxin family.</text>
</comment>
<name>A0A4U9ZTA6_9STRE</name>
<dbReference type="PANTHER" id="PTHR33798">
    <property type="entry name" value="FLAVOPROTEIN OXYGENASE"/>
    <property type="match status" value="1"/>
</dbReference>
<dbReference type="Proteomes" id="UP000304914">
    <property type="component" value="Chromosome"/>
</dbReference>
<evidence type="ECO:0000259" key="5">
    <source>
        <dbReference type="SMART" id="SM00903"/>
    </source>
</evidence>
<keyword evidence="3" id="KW-0288">FMN</keyword>
<evidence type="ECO:0000256" key="2">
    <source>
        <dbReference type="ARBA" id="ARBA00022630"/>
    </source>
</evidence>
<evidence type="ECO:0000313" key="7">
    <source>
        <dbReference type="Proteomes" id="UP000304914"/>
    </source>
</evidence>
<feature type="domain" description="Flavin reductase like" evidence="5">
    <location>
        <begin position="20"/>
        <end position="171"/>
    </location>
</feature>
<comment type="cofactor">
    <cofactor evidence="1">
        <name>FMN</name>
        <dbReference type="ChEBI" id="CHEBI:58210"/>
    </cofactor>
</comment>
<protein>
    <submittedName>
        <fullName evidence="6">Flavin reductase like domain</fullName>
    </submittedName>
</protein>
<gene>
    <name evidence="6" type="ORF">NCTC5385_02208</name>
</gene>
<evidence type="ECO:0000256" key="1">
    <source>
        <dbReference type="ARBA" id="ARBA00001917"/>
    </source>
</evidence>
<dbReference type="GO" id="GO:0010181">
    <property type="term" value="F:FMN binding"/>
    <property type="evidence" value="ECO:0007669"/>
    <property type="project" value="InterPro"/>
</dbReference>
<dbReference type="SMART" id="SM00903">
    <property type="entry name" value="Flavin_Reduct"/>
    <property type="match status" value="1"/>
</dbReference>
<dbReference type="SUPFAM" id="SSF50475">
    <property type="entry name" value="FMN-binding split barrel"/>
    <property type="match status" value="1"/>
</dbReference>
<dbReference type="InterPro" id="IPR012349">
    <property type="entry name" value="Split_barrel_FMN-bd"/>
</dbReference>
<reference evidence="6 7" key="1">
    <citation type="submission" date="2019-05" db="EMBL/GenBank/DDBJ databases">
        <authorList>
            <consortium name="Pathogen Informatics"/>
        </authorList>
    </citation>
    <scope>NUCLEOTIDE SEQUENCE [LARGE SCALE GENOMIC DNA]</scope>
    <source>
        <strain evidence="6 7">NCTC5385</strain>
    </source>
</reference>
<dbReference type="EMBL" id="LR594035">
    <property type="protein sequence ID" value="VTS42501.1"/>
    <property type="molecule type" value="Genomic_DNA"/>
</dbReference>
<proteinExistence type="inferred from homology"/>
<dbReference type="STRING" id="873448.STRPO_1301"/>
<dbReference type="Pfam" id="PF01613">
    <property type="entry name" value="Flavin_Reduct"/>
    <property type="match status" value="1"/>
</dbReference>
<evidence type="ECO:0000256" key="3">
    <source>
        <dbReference type="ARBA" id="ARBA00022643"/>
    </source>
</evidence>
<dbReference type="Gene3D" id="2.30.110.10">
    <property type="entry name" value="Electron Transport, Fmn-binding Protein, Chain A"/>
    <property type="match status" value="1"/>
</dbReference>
<evidence type="ECO:0000313" key="6">
    <source>
        <dbReference type="EMBL" id="VTS42501.1"/>
    </source>
</evidence>
<dbReference type="GO" id="GO:0016646">
    <property type="term" value="F:oxidoreductase activity, acting on the CH-NH group of donors, NAD or NADP as acceptor"/>
    <property type="evidence" value="ECO:0007669"/>
    <property type="project" value="UniProtKB-ARBA"/>
</dbReference>
<keyword evidence="2" id="KW-0285">Flavoprotein</keyword>
<dbReference type="RefSeq" id="WP_138069073.1">
    <property type="nucleotide sequence ID" value="NZ_LR594035.1"/>
</dbReference>
<sequence>MISLATDTLTHQQIYKLLIGSVIPRPIAFVTTLTEEGQVNLAPFSFYTIVSHQPAIISISIQRQNGRLKDTARNIIHQKEAVIHSVSAHNLTAVNQAAKPLSYGHSELPLTGMTLVDSSSIQTPGVSEALSRFEAKLFQHIPISNDQEQVIADLLLLQIVHFHIDEKIYQDGYISPETLEPISRLAGSTYAKIGELFSLERPE</sequence>
<dbReference type="AlphaFoldDB" id="A0A4U9ZTA6"/>
<accession>A0A4U9ZTA6</accession>
<organism evidence="6 7">
    <name type="scientific">Streptococcus pseudoporcinus</name>
    <dbReference type="NCBI Taxonomy" id="361101"/>
    <lineage>
        <taxon>Bacteria</taxon>
        <taxon>Bacillati</taxon>
        <taxon>Bacillota</taxon>
        <taxon>Bacilli</taxon>
        <taxon>Lactobacillales</taxon>
        <taxon>Streptococcaceae</taxon>
        <taxon>Streptococcus</taxon>
    </lineage>
</organism>